<gene>
    <name evidence="1" type="ORF">VPK24_12685</name>
</gene>
<proteinExistence type="predicted"/>
<organism evidence="1 2">
    <name type="scientific">Limnothrix redekei LRLZ20PSL1</name>
    <dbReference type="NCBI Taxonomy" id="3112953"/>
    <lineage>
        <taxon>Bacteria</taxon>
        <taxon>Bacillati</taxon>
        <taxon>Cyanobacteriota</taxon>
        <taxon>Cyanophyceae</taxon>
        <taxon>Pseudanabaenales</taxon>
        <taxon>Pseudanabaenaceae</taxon>
        <taxon>Limnothrix</taxon>
    </lineage>
</organism>
<reference evidence="2" key="1">
    <citation type="journal article" date="2024" name="Algal Res.">
        <title>Biochemical, toxicological and genomic investigation of a high-biomass producing Limnothrix strain isolated from Italian shallow drinking water reservoir.</title>
        <authorList>
            <person name="Simonazzi M."/>
            <person name="Shishido T.K."/>
            <person name="Delbaje E."/>
            <person name="Wahlsten M."/>
            <person name="Fewer D.P."/>
            <person name="Sivonen K."/>
            <person name="Pezzolesi L."/>
            <person name="Pistocchi R."/>
        </authorList>
    </citation>
    <scope>NUCLEOTIDE SEQUENCE [LARGE SCALE GENOMIC DNA]</scope>
    <source>
        <strain evidence="2">LRLZ20PSL1</strain>
    </source>
</reference>
<protein>
    <submittedName>
        <fullName evidence="1">Uncharacterized protein</fullName>
    </submittedName>
</protein>
<dbReference type="Proteomes" id="UP001604335">
    <property type="component" value="Unassembled WGS sequence"/>
</dbReference>
<name>A0ABW7CBK4_9CYAN</name>
<accession>A0ABW7CBK4</accession>
<comment type="caution">
    <text evidence="1">The sequence shown here is derived from an EMBL/GenBank/DDBJ whole genome shotgun (WGS) entry which is preliminary data.</text>
</comment>
<dbReference type="EMBL" id="JAZAQF010000078">
    <property type="protein sequence ID" value="MFG3818500.1"/>
    <property type="molecule type" value="Genomic_DNA"/>
</dbReference>
<keyword evidence="2" id="KW-1185">Reference proteome</keyword>
<evidence type="ECO:0000313" key="2">
    <source>
        <dbReference type="Proteomes" id="UP001604335"/>
    </source>
</evidence>
<evidence type="ECO:0000313" key="1">
    <source>
        <dbReference type="EMBL" id="MFG3818500.1"/>
    </source>
</evidence>
<dbReference type="RefSeq" id="WP_393013895.1">
    <property type="nucleotide sequence ID" value="NZ_JAZAQF010000078.1"/>
</dbReference>
<sequence length="79" mass="8848">MFDRVIDRAINRRGGDLPAQPPQFLTFPVVEWTGWKRSLGSGLGDPTPTATELMTPLKPLVWVDRWGLQSGNLHFSDIS</sequence>